<dbReference type="OrthoDB" id="191192at2759"/>
<proteinExistence type="predicted"/>
<protein>
    <submittedName>
        <fullName evidence="2">Uncharacterized protein</fullName>
    </submittedName>
</protein>
<evidence type="ECO:0000313" key="2">
    <source>
        <dbReference type="EMBL" id="PCH38455.1"/>
    </source>
</evidence>
<reference evidence="2 3" key="1">
    <citation type="journal article" date="2012" name="Science">
        <title>The Paleozoic origin of enzymatic lignin decomposition reconstructed from 31 fungal genomes.</title>
        <authorList>
            <person name="Floudas D."/>
            <person name="Binder M."/>
            <person name="Riley R."/>
            <person name="Barry K."/>
            <person name="Blanchette R.A."/>
            <person name="Henrissat B."/>
            <person name="Martinez A.T."/>
            <person name="Otillar R."/>
            <person name="Spatafora J.W."/>
            <person name="Yadav J.S."/>
            <person name="Aerts A."/>
            <person name="Benoit I."/>
            <person name="Boyd A."/>
            <person name="Carlson A."/>
            <person name="Copeland A."/>
            <person name="Coutinho P.M."/>
            <person name="de Vries R.P."/>
            <person name="Ferreira P."/>
            <person name="Findley K."/>
            <person name="Foster B."/>
            <person name="Gaskell J."/>
            <person name="Glotzer D."/>
            <person name="Gorecki P."/>
            <person name="Heitman J."/>
            <person name="Hesse C."/>
            <person name="Hori C."/>
            <person name="Igarashi K."/>
            <person name="Jurgens J.A."/>
            <person name="Kallen N."/>
            <person name="Kersten P."/>
            <person name="Kohler A."/>
            <person name="Kuees U."/>
            <person name="Kumar T.K.A."/>
            <person name="Kuo A."/>
            <person name="LaButti K."/>
            <person name="Larrondo L.F."/>
            <person name="Lindquist E."/>
            <person name="Ling A."/>
            <person name="Lombard V."/>
            <person name="Lucas S."/>
            <person name="Lundell T."/>
            <person name="Martin R."/>
            <person name="McLaughlin D.J."/>
            <person name="Morgenstern I."/>
            <person name="Morin E."/>
            <person name="Murat C."/>
            <person name="Nagy L.G."/>
            <person name="Nolan M."/>
            <person name="Ohm R.A."/>
            <person name="Patyshakuliyeva A."/>
            <person name="Rokas A."/>
            <person name="Ruiz-Duenas F.J."/>
            <person name="Sabat G."/>
            <person name="Salamov A."/>
            <person name="Samejima M."/>
            <person name="Schmutz J."/>
            <person name="Slot J.C."/>
            <person name="St John F."/>
            <person name="Stenlid J."/>
            <person name="Sun H."/>
            <person name="Sun S."/>
            <person name="Syed K."/>
            <person name="Tsang A."/>
            <person name="Wiebenga A."/>
            <person name="Young D."/>
            <person name="Pisabarro A."/>
            <person name="Eastwood D.C."/>
            <person name="Martin F."/>
            <person name="Cullen D."/>
            <person name="Grigoriev I.V."/>
            <person name="Hibbett D.S."/>
        </authorList>
    </citation>
    <scope>NUCLEOTIDE SEQUENCE [LARGE SCALE GENOMIC DNA]</scope>
    <source>
        <strain evidence="2 3">MD-104</strain>
    </source>
</reference>
<feature type="non-terminal residue" evidence="2">
    <location>
        <position position="119"/>
    </location>
</feature>
<name>A0A2H3JA24_WOLCO</name>
<dbReference type="EMBL" id="KB467942">
    <property type="protein sequence ID" value="PCH38455.1"/>
    <property type="molecule type" value="Genomic_DNA"/>
</dbReference>
<keyword evidence="3" id="KW-1185">Reference proteome</keyword>
<dbReference type="AlphaFoldDB" id="A0A2H3JA24"/>
<evidence type="ECO:0000313" key="3">
    <source>
        <dbReference type="Proteomes" id="UP000218811"/>
    </source>
</evidence>
<feature type="region of interest" description="Disordered" evidence="1">
    <location>
        <begin position="1"/>
        <end position="89"/>
    </location>
</feature>
<feature type="non-terminal residue" evidence="2">
    <location>
        <position position="1"/>
    </location>
</feature>
<sequence>LASFDPLATHPFTNNSGLLPVPAQPSQFPHPLPSPLRTEHTELPAPAKPGTATTPPPTLRAPKPRAPPMAKSKSAMSAPRRPIFVPFRPERSSPELDEILLKKRVSDMFSNKATWSIDQ</sequence>
<evidence type="ECO:0000256" key="1">
    <source>
        <dbReference type="SAM" id="MobiDB-lite"/>
    </source>
</evidence>
<accession>A0A2H3JA24</accession>
<dbReference type="Proteomes" id="UP000218811">
    <property type="component" value="Unassembled WGS sequence"/>
</dbReference>
<feature type="compositionally biased region" description="Pro residues" evidence="1">
    <location>
        <begin position="54"/>
        <end position="67"/>
    </location>
</feature>
<dbReference type="STRING" id="742152.A0A2H3JA24"/>
<dbReference type="OMA" id="IMAPSPK"/>
<organism evidence="2 3">
    <name type="scientific">Wolfiporia cocos (strain MD-104)</name>
    <name type="common">Brown rot fungus</name>
    <dbReference type="NCBI Taxonomy" id="742152"/>
    <lineage>
        <taxon>Eukaryota</taxon>
        <taxon>Fungi</taxon>
        <taxon>Dikarya</taxon>
        <taxon>Basidiomycota</taxon>
        <taxon>Agaricomycotina</taxon>
        <taxon>Agaricomycetes</taxon>
        <taxon>Polyporales</taxon>
        <taxon>Phaeolaceae</taxon>
        <taxon>Wolfiporia</taxon>
    </lineage>
</organism>
<feature type="compositionally biased region" description="Low complexity" evidence="1">
    <location>
        <begin position="43"/>
        <end position="53"/>
    </location>
</feature>
<gene>
    <name evidence="2" type="ORF">WOLCODRAFT_43048</name>
</gene>